<dbReference type="KEGG" id="tvi:Thivi_3118"/>
<evidence type="ECO:0000313" key="2">
    <source>
        <dbReference type="Proteomes" id="UP000006062"/>
    </source>
</evidence>
<sequence length="245" mass="28087">MSSLRAIIEELITTLPQAHPVGGSGVSLDFPSFDLFPQDYLKFAESSLGKESPEDKINCVSNLKRVMECAMDIFLHTLGLASLAKKRSLSFDKKLDFVSKIEIYKSRSLEKLNNIRNKVEHEYVIPDLPEIELYFELVYAFISVLDAAMFMYAADSEINYSADQEKSFSCDLSVEYSHEAQRVYFFFSAPKHKDLTQKEYSFGVDNIEEFTNALAVYFWVVRGNTLFSDKYVEEKLHNINSTLLL</sequence>
<keyword evidence="2" id="KW-1185">Reference proteome</keyword>
<dbReference type="HOGENOM" id="CLU_1173428_0_0_6"/>
<dbReference type="eggNOG" id="ENOG503317T">
    <property type="taxonomic scope" value="Bacteria"/>
</dbReference>
<name>I3YDC7_THIV6</name>
<dbReference type="Proteomes" id="UP000006062">
    <property type="component" value="Chromosome"/>
</dbReference>
<dbReference type="OrthoDB" id="7061404at2"/>
<gene>
    <name evidence="1" type="ordered locus">Thivi_3118</name>
</gene>
<dbReference type="RefSeq" id="WP_014779409.1">
    <property type="nucleotide sequence ID" value="NC_018012.1"/>
</dbReference>
<proteinExistence type="predicted"/>
<protein>
    <submittedName>
        <fullName evidence="1">Uncharacterized protein</fullName>
    </submittedName>
</protein>
<dbReference type="AlphaFoldDB" id="I3YDC7"/>
<accession>I3YDC7</accession>
<evidence type="ECO:0000313" key="1">
    <source>
        <dbReference type="EMBL" id="AFL74995.1"/>
    </source>
</evidence>
<reference evidence="1 2" key="1">
    <citation type="submission" date="2012-06" db="EMBL/GenBank/DDBJ databases">
        <title>Complete sequence of Thiocystis violascens DSM 198.</title>
        <authorList>
            <consortium name="US DOE Joint Genome Institute"/>
            <person name="Lucas S."/>
            <person name="Han J."/>
            <person name="Lapidus A."/>
            <person name="Cheng J.-F."/>
            <person name="Goodwin L."/>
            <person name="Pitluck S."/>
            <person name="Peters L."/>
            <person name="Ovchinnikova G."/>
            <person name="Teshima H."/>
            <person name="Detter J.C."/>
            <person name="Han C."/>
            <person name="Tapia R."/>
            <person name="Land M."/>
            <person name="Hauser L."/>
            <person name="Kyrpides N."/>
            <person name="Ivanova N."/>
            <person name="Pagani I."/>
            <person name="Vogl K."/>
            <person name="Liu Z."/>
            <person name="Frigaard N.-U."/>
            <person name="Bryant D."/>
            <person name="Woyke T."/>
        </authorList>
    </citation>
    <scope>NUCLEOTIDE SEQUENCE [LARGE SCALE GENOMIC DNA]</scope>
    <source>
        <strain evidence="2">ATCC 17096 / DSM 198 / 6111</strain>
    </source>
</reference>
<organism evidence="1 2">
    <name type="scientific">Thiocystis violascens (strain ATCC 17096 / DSM 198 / 6111)</name>
    <name type="common">Chromatium violascens</name>
    <dbReference type="NCBI Taxonomy" id="765911"/>
    <lineage>
        <taxon>Bacteria</taxon>
        <taxon>Pseudomonadati</taxon>
        <taxon>Pseudomonadota</taxon>
        <taxon>Gammaproteobacteria</taxon>
        <taxon>Chromatiales</taxon>
        <taxon>Chromatiaceae</taxon>
        <taxon>Thiocystis</taxon>
    </lineage>
</organism>
<dbReference type="EMBL" id="CP003154">
    <property type="protein sequence ID" value="AFL74995.1"/>
    <property type="molecule type" value="Genomic_DNA"/>
</dbReference>